<evidence type="ECO:0000256" key="5">
    <source>
        <dbReference type="ARBA" id="ARBA00022448"/>
    </source>
</evidence>
<dbReference type="GO" id="GO:0015184">
    <property type="term" value="F:L-cystine transmembrane transporter activity"/>
    <property type="evidence" value="ECO:0007669"/>
    <property type="project" value="TreeGrafter"/>
</dbReference>
<evidence type="ECO:0000256" key="10">
    <source>
        <dbReference type="ARBA" id="ARBA00023136"/>
    </source>
</evidence>
<sequence length="229" mass="24449">MALPGLDQLPDLLALLQEAAPALGQGAAYTLAFAVAAMLGGLLIGFPVAVLRILPWRLLRWPAAVYVSLMRGTPLLVQMFVIYYGLPSIGIEFAPLTAGVLALSLNAGAYLSESLRGAILSIAKGQWAASFSLGLGYGQTLRHVVLPQALRVAVPSMSNTLISLIKDTSLVSVITVTELMLSTKEAIATSFRPLPLYLAAAAIYWALSLLFEVLQGVAERRLNRAHRQP</sequence>
<dbReference type="Gene3D" id="1.10.3720.10">
    <property type="entry name" value="MetI-like"/>
    <property type="match status" value="1"/>
</dbReference>
<keyword evidence="5 11" id="KW-0813">Transport</keyword>
<dbReference type="CDD" id="cd06261">
    <property type="entry name" value="TM_PBP2"/>
    <property type="match status" value="1"/>
</dbReference>
<dbReference type="FunFam" id="1.10.3720.10:FF:000033">
    <property type="entry name" value="Polar amino acid ABC transporter permease"/>
    <property type="match status" value="1"/>
</dbReference>
<keyword evidence="7 11" id="KW-0812">Transmembrane</keyword>
<dbReference type="PANTHER" id="PTHR30614">
    <property type="entry name" value="MEMBRANE COMPONENT OF AMINO ACID ABC TRANSPORTER"/>
    <property type="match status" value="1"/>
</dbReference>
<evidence type="ECO:0000256" key="9">
    <source>
        <dbReference type="ARBA" id="ARBA00022989"/>
    </source>
</evidence>
<dbReference type="PANTHER" id="PTHR30614:SF0">
    <property type="entry name" value="L-CYSTINE TRANSPORT SYSTEM PERMEASE PROTEIN TCYL"/>
    <property type="match status" value="1"/>
</dbReference>
<comment type="function">
    <text evidence="1">Part of the binding-protein-dependent transport system for glutamine; probably responsible for the translocation of the substrate across the membrane.</text>
</comment>
<comment type="caution">
    <text evidence="13">The sequence shown here is derived from an EMBL/GenBank/DDBJ whole genome shotgun (WGS) entry which is preliminary data.</text>
</comment>
<dbReference type="InterPro" id="IPR043429">
    <property type="entry name" value="ArtM/GltK/GlnP/TcyL/YhdX-like"/>
</dbReference>
<proteinExistence type="inferred from homology"/>
<evidence type="ECO:0000256" key="2">
    <source>
        <dbReference type="ARBA" id="ARBA00004429"/>
    </source>
</evidence>
<evidence type="ECO:0000259" key="12">
    <source>
        <dbReference type="PROSITE" id="PS50928"/>
    </source>
</evidence>
<evidence type="ECO:0000313" key="13">
    <source>
        <dbReference type="EMBL" id="MBB3120804.1"/>
    </source>
</evidence>
<protein>
    <recommendedName>
        <fullName evidence="4">Putative glutamine transport system permease protein GlnP</fullName>
    </recommendedName>
</protein>
<name>A0A7W5BCW7_9BURK</name>
<feature type="transmembrane region" description="Helical" evidence="11">
    <location>
        <begin position="27"/>
        <end position="51"/>
    </location>
</feature>
<evidence type="ECO:0000313" key="14">
    <source>
        <dbReference type="Proteomes" id="UP000541535"/>
    </source>
</evidence>
<evidence type="ECO:0000256" key="1">
    <source>
        <dbReference type="ARBA" id="ARBA00003159"/>
    </source>
</evidence>
<dbReference type="AlphaFoldDB" id="A0A7W5BCW7"/>
<dbReference type="SUPFAM" id="SSF161098">
    <property type="entry name" value="MetI-like"/>
    <property type="match status" value="1"/>
</dbReference>
<evidence type="ECO:0000256" key="8">
    <source>
        <dbReference type="ARBA" id="ARBA00022970"/>
    </source>
</evidence>
<feature type="transmembrane region" description="Helical" evidence="11">
    <location>
        <begin position="194"/>
        <end position="214"/>
    </location>
</feature>
<keyword evidence="8" id="KW-0029">Amino-acid transport</keyword>
<dbReference type="PROSITE" id="PS50928">
    <property type="entry name" value="ABC_TM1"/>
    <property type="match status" value="1"/>
</dbReference>
<dbReference type="InterPro" id="IPR035906">
    <property type="entry name" value="MetI-like_sf"/>
</dbReference>
<evidence type="ECO:0000256" key="4">
    <source>
        <dbReference type="ARBA" id="ARBA00016506"/>
    </source>
</evidence>
<dbReference type="RefSeq" id="WP_183442561.1">
    <property type="nucleotide sequence ID" value="NZ_JACHXD010000011.1"/>
</dbReference>
<gene>
    <name evidence="13" type="ORF">FHS03_003874</name>
</gene>
<dbReference type="GO" id="GO:0043190">
    <property type="term" value="C:ATP-binding cassette (ABC) transporter complex"/>
    <property type="evidence" value="ECO:0007669"/>
    <property type="project" value="InterPro"/>
</dbReference>
<keyword evidence="6" id="KW-1003">Cell membrane</keyword>
<keyword evidence="9 11" id="KW-1133">Transmembrane helix</keyword>
<evidence type="ECO:0000256" key="3">
    <source>
        <dbReference type="ARBA" id="ARBA00010072"/>
    </source>
</evidence>
<evidence type="ECO:0000256" key="6">
    <source>
        <dbReference type="ARBA" id="ARBA00022475"/>
    </source>
</evidence>
<organism evidence="13 14">
    <name type="scientific">Pseudoduganella violacea</name>
    <dbReference type="NCBI Taxonomy" id="1715466"/>
    <lineage>
        <taxon>Bacteria</taxon>
        <taxon>Pseudomonadati</taxon>
        <taxon>Pseudomonadota</taxon>
        <taxon>Betaproteobacteria</taxon>
        <taxon>Burkholderiales</taxon>
        <taxon>Oxalobacteraceae</taxon>
        <taxon>Telluria group</taxon>
        <taxon>Pseudoduganella</taxon>
    </lineage>
</organism>
<evidence type="ECO:0000256" key="11">
    <source>
        <dbReference type="RuleBase" id="RU363032"/>
    </source>
</evidence>
<dbReference type="NCBIfam" id="TIGR01726">
    <property type="entry name" value="HEQRo_perm_3TM"/>
    <property type="match status" value="1"/>
</dbReference>
<feature type="domain" description="ABC transmembrane type-1" evidence="12">
    <location>
        <begin position="27"/>
        <end position="215"/>
    </location>
</feature>
<accession>A0A7W5BCW7</accession>
<evidence type="ECO:0000256" key="7">
    <source>
        <dbReference type="ARBA" id="ARBA00022692"/>
    </source>
</evidence>
<dbReference type="EMBL" id="JACHXD010000011">
    <property type="protein sequence ID" value="MBB3120804.1"/>
    <property type="molecule type" value="Genomic_DNA"/>
</dbReference>
<comment type="subcellular location">
    <subcellularLocation>
        <location evidence="2">Cell inner membrane</location>
        <topology evidence="2">Multi-pass membrane protein</topology>
    </subcellularLocation>
    <subcellularLocation>
        <location evidence="11">Cell membrane</location>
        <topology evidence="11">Multi-pass membrane protein</topology>
    </subcellularLocation>
</comment>
<reference evidence="13 14" key="1">
    <citation type="submission" date="2020-08" db="EMBL/GenBank/DDBJ databases">
        <title>Genomic Encyclopedia of Type Strains, Phase III (KMG-III): the genomes of soil and plant-associated and newly described type strains.</title>
        <authorList>
            <person name="Whitman W."/>
        </authorList>
    </citation>
    <scope>NUCLEOTIDE SEQUENCE [LARGE SCALE GENOMIC DNA]</scope>
    <source>
        <strain evidence="13 14">CECT 8897</strain>
    </source>
</reference>
<comment type="similarity">
    <text evidence="3">Belongs to the binding-protein-dependent transport system permease family. HisMQ subfamily.</text>
</comment>
<keyword evidence="10 11" id="KW-0472">Membrane</keyword>
<dbReference type="InterPro" id="IPR010065">
    <property type="entry name" value="AA_ABC_transptr_permease_3TM"/>
</dbReference>
<dbReference type="InterPro" id="IPR000515">
    <property type="entry name" value="MetI-like"/>
</dbReference>
<keyword evidence="14" id="KW-1185">Reference proteome</keyword>
<dbReference type="Proteomes" id="UP000541535">
    <property type="component" value="Unassembled WGS sequence"/>
</dbReference>
<dbReference type="Pfam" id="PF00528">
    <property type="entry name" value="BPD_transp_1"/>
    <property type="match status" value="1"/>
</dbReference>